<proteinExistence type="inferred from homology"/>
<evidence type="ECO:0000259" key="8">
    <source>
        <dbReference type="SMART" id="SM01190"/>
    </source>
</evidence>
<comment type="subcellular location">
    <subcellularLocation>
        <location evidence="1">Membrane</location>
        <topology evidence="1">Single-pass type I membrane protein</topology>
    </subcellularLocation>
</comment>
<feature type="domain" description="GOLD" evidence="8">
    <location>
        <begin position="19"/>
        <end position="227"/>
    </location>
</feature>
<evidence type="ECO:0000256" key="7">
    <source>
        <dbReference type="SAM" id="SignalP"/>
    </source>
</evidence>
<dbReference type="HOGENOM" id="CLU_066963_2_1_1"/>
<evidence type="ECO:0000256" key="1">
    <source>
        <dbReference type="ARBA" id="ARBA00004479"/>
    </source>
</evidence>
<dbReference type="RefSeq" id="XP_013236543.1">
    <property type="nucleotide sequence ID" value="XM_013381089.1"/>
</dbReference>
<organism evidence="9 10">
    <name type="scientific">Mitosporidium daphniae</name>
    <dbReference type="NCBI Taxonomy" id="1485682"/>
    <lineage>
        <taxon>Eukaryota</taxon>
        <taxon>Fungi</taxon>
        <taxon>Fungi incertae sedis</taxon>
        <taxon>Microsporidia</taxon>
        <taxon>Mitosporidium</taxon>
    </lineage>
</organism>
<evidence type="ECO:0000313" key="9">
    <source>
        <dbReference type="EMBL" id="KGG50107.1"/>
    </source>
</evidence>
<keyword evidence="4 7" id="KW-0732">Signal</keyword>
<dbReference type="GO" id="GO:0016020">
    <property type="term" value="C:membrane"/>
    <property type="evidence" value="ECO:0007669"/>
    <property type="project" value="UniProtKB-SubCell"/>
</dbReference>
<dbReference type="VEuPathDB" id="MicrosporidiaDB:DI09_89p10"/>
<dbReference type="OrthoDB" id="3427at2759"/>
<feature type="signal peptide" evidence="7">
    <location>
        <begin position="1"/>
        <end position="19"/>
    </location>
</feature>
<dbReference type="InterPro" id="IPR015720">
    <property type="entry name" value="Emp24-like"/>
</dbReference>
<accession>A0A098VLX5</accession>
<comment type="caution">
    <text evidence="9">The sequence shown here is derived from an EMBL/GenBank/DDBJ whole genome shotgun (WGS) entry which is preliminary data.</text>
</comment>
<dbReference type="GeneID" id="25260996"/>
<gene>
    <name evidence="9" type="ORF">DI09_89p10</name>
</gene>
<dbReference type="AlphaFoldDB" id="A0A098VLX5"/>
<evidence type="ECO:0000256" key="3">
    <source>
        <dbReference type="ARBA" id="ARBA00022692"/>
    </source>
</evidence>
<comment type="similarity">
    <text evidence="2">Belongs to the EMP24/GP25L family.</text>
</comment>
<evidence type="ECO:0000256" key="2">
    <source>
        <dbReference type="ARBA" id="ARBA00007104"/>
    </source>
</evidence>
<sequence>MLLLYLAICCGLFVNSCRGIHFYLEPNQKRCFIEHLPRHTPSLHINLGVYSTQVYNPYTNKYTDDPLSSVSIIVDSERENLLKQTGSSSDRFFFTSGEHSEHIICLSSNNPTLGSQNGWWSQGSSGSSNMQGSIKMTFEVFIGDPGEPSIVSPIEAKVAGLAQTVSQLNTLVSEIRREQYLHREREAEFRSLSEYVNGQVVWWTIAQILVLTGVASWQVKRLGRTLRTKRLI</sequence>
<evidence type="ECO:0000256" key="4">
    <source>
        <dbReference type="ARBA" id="ARBA00022729"/>
    </source>
</evidence>
<keyword evidence="3" id="KW-0812">Transmembrane</keyword>
<evidence type="ECO:0000256" key="6">
    <source>
        <dbReference type="ARBA" id="ARBA00023136"/>
    </source>
</evidence>
<feature type="chain" id="PRO_5001941868" description="GOLD domain-containing protein" evidence="7">
    <location>
        <begin position="20"/>
        <end position="232"/>
    </location>
</feature>
<dbReference type="Pfam" id="PF01105">
    <property type="entry name" value="EMP24_GP25L"/>
    <property type="match status" value="1"/>
</dbReference>
<name>A0A098VLX5_9MICR</name>
<dbReference type="SMART" id="SM01190">
    <property type="entry name" value="EMP24_GP25L"/>
    <property type="match status" value="1"/>
</dbReference>
<dbReference type="InterPro" id="IPR009038">
    <property type="entry name" value="GOLD_dom"/>
</dbReference>
<reference evidence="9 10" key="1">
    <citation type="submission" date="2014-04" db="EMBL/GenBank/DDBJ databases">
        <title>A new species of microsporidia sheds light on the evolution of extreme parasitism.</title>
        <authorList>
            <person name="Haag K.L."/>
            <person name="James T.Y."/>
            <person name="Larsson R."/>
            <person name="Schaer T.M."/>
            <person name="Refardt D."/>
            <person name="Pombert J.-F."/>
            <person name="Ebert D."/>
        </authorList>
    </citation>
    <scope>NUCLEOTIDE SEQUENCE [LARGE SCALE GENOMIC DNA]</scope>
    <source>
        <strain evidence="9 10">UGP3</strain>
        <tissue evidence="9">Spores</tissue>
    </source>
</reference>
<evidence type="ECO:0000256" key="5">
    <source>
        <dbReference type="ARBA" id="ARBA00022989"/>
    </source>
</evidence>
<keyword evidence="6" id="KW-0472">Membrane</keyword>
<evidence type="ECO:0000313" key="10">
    <source>
        <dbReference type="Proteomes" id="UP000029725"/>
    </source>
</evidence>
<keyword evidence="5" id="KW-1133">Transmembrane helix</keyword>
<keyword evidence="10" id="KW-1185">Reference proteome</keyword>
<dbReference type="Proteomes" id="UP000029725">
    <property type="component" value="Unassembled WGS sequence"/>
</dbReference>
<protein>
    <recommendedName>
        <fullName evidence="8">GOLD domain-containing protein</fullName>
    </recommendedName>
</protein>
<dbReference type="EMBL" id="JMKJ01000600">
    <property type="protein sequence ID" value="KGG50107.1"/>
    <property type="molecule type" value="Genomic_DNA"/>
</dbReference>
<dbReference type="PANTHER" id="PTHR22811">
    <property type="entry name" value="TRANSMEMBRANE EMP24 DOMAIN-CONTAINING PROTEIN"/>
    <property type="match status" value="1"/>
</dbReference>